<dbReference type="OrthoDB" id="2441143at2759"/>
<protein>
    <submittedName>
        <fullName evidence="1">Uncharacterized protein</fullName>
    </submittedName>
</protein>
<keyword evidence="2" id="KW-1185">Reference proteome</keyword>
<proteinExistence type="predicted"/>
<evidence type="ECO:0000313" key="2">
    <source>
        <dbReference type="Proteomes" id="UP000749646"/>
    </source>
</evidence>
<dbReference type="EMBL" id="JAAAHW010007448">
    <property type="protein sequence ID" value="KAF9948249.1"/>
    <property type="molecule type" value="Genomic_DNA"/>
</dbReference>
<name>A0A9P6IUB2_9FUNG</name>
<dbReference type="Proteomes" id="UP000749646">
    <property type="component" value="Unassembled WGS sequence"/>
</dbReference>
<accession>A0A9P6IUB2</accession>
<sequence>MSYPATSLLRSVITQLSVELKRVYQKGSLEIHKSIEIHSDSAIENFVRLNQLYKNRHRLAPVTTMSQPFILFSEVEMLHIFWHSEALKRRIKELIAAETYDPSIQDAQEWLGCNKPGSLITKLLTDVGQGESRKRSSKSTTMMFQM</sequence>
<comment type="caution">
    <text evidence="1">The sequence shown here is derived from an EMBL/GenBank/DDBJ whole genome shotgun (WGS) entry which is preliminary data.</text>
</comment>
<organism evidence="1 2">
    <name type="scientific">Modicella reniformis</name>
    <dbReference type="NCBI Taxonomy" id="1440133"/>
    <lineage>
        <taxon>Eukaryota</taxon>
        <taxon>Fungi</taxon>
        <taxon>Fungi incertae sedis</taxon>
        <taxon>Mucoromycota</taxon>
        <taxon>Mortierellomycotina</taxon>
        <taxon>Mortierellomycetes</taxon>
        <taxon>Mortierellales</taxon>
        <taxon>Mortierellaceae</taxon>
        <taxon>Modicella</taxon>
    </lineage>
</organism>
<dbReference type="AlphaFoldDB" id="A0A9P6IUB2"/>
<gene>
    <name evidence="1" type="ORF">BGZ65_008206</name>
</gene>
<evidence type="ECO:0000313" key="1">
    <source>
        <dbReference type="EMBL" id="KAF9948249.1"/>
    </source>
</evidence>
<reference evidence="1" key="1">
    <citation type="journal article" date="2020" name="Fungal Divers.">
        <title>Resolving the Mortierellaceae phylogeny through synthesis of multi-gene phylogenetics and phylogenomics.</title>
        <authorList>
            <person name="Vandepol N."/>
            <person name="Liber J."/>
            <person name="Desiro A."/>
            <person name="Na H."/>
            <person name="Kennedy M."/>
            <person name="Barry K."/>
            <person name="Grigoriev I.V."/>
            <person name="Miller A.N."/>
            <person name="O'Donnell K."/>
            <person name="Stajich J.E."/>
            <person name="Bonito G."/>
        </authorList>
    </citation>
    <scope>NUCLEOTIDE SEQUENCE</scope>
    <source>
        <strain evidence="1">MES-2147</strain>
    </source>
</reference>